<name>A0ABP8PSK3_9NOCA</name>
<reference evidence="3" key="1">
    <citation type="journal article" date="2019" name="Int. J. Syst. Evol. Microbiol.">
        <title>The Global Catalogue of Microorganisms (GCM) 10K type strain sequencing project: providing services to taxonomists for standard genome sequencing and annotation.</title>
        <authorList>
            <consortium name="The Broad Institute Genomics Platform"/>
            <consortium name="The Broad Institute Genome Sequencing Center for Infectious Disease"/>
            <person name="Wu L."/>
            <person name="Ma J."/>
        </authorList>
    </citation>
    <scope>NUCLEOTIDE SEQUENCE [LARGE SCALE GENOMIC DNA]</scope>
    <source>
        <strain evidence="3">JCM 32206</strain>
    </source>
</reference>
<gene>
    <name evidence="2" type="ORF">GCM10023094_55760</name>
</gene>
<accession>A0ABP8PSK3</accession>
<evidence type="ECO:0000313" key="2">
    <source>
        <dbReference type="EMBL" id="GAA4491382.1"/>
    </source>
</evidence>
<proteinExistence type="predicted"/>
<sequence>MGRVTTRTLVTRISETQRSTCPDTGVAEEPSTFETQWLIPRGVLETHDNTIQRKSLKKYIPIIETSPAENNGPQDTAPFTTPHPNFSKL</sequence>
<feature type="region of interest" description="Disordered" evidence="1">
    <location>
        <begin position="65"/>
        <end position="89"/>
    </location>
</feature>
<comment type="caution">
    <text evidence="2">The sequence shown here is derived from an EMBL/GenBank/DDBJ whole genome shotgun (WGS) entry which is preliminary data.</text>
</comment>
<dbReference type="EMBL" id="BAABFB010000089">
    <property type="protein sequence ID" value="GAA4491382.1"/>
    <property type="molecule type" value="Genomic_DNA"/>
</dbReference>
<protein>
    <submittedName>
        <fullName evidence="2">Uncharacterized protein</fullName>
    </submittedName>
</protein>
<feature type="compositionally biased region" description="Polar residues" evidence="1">
    <location>
        <begin position="67"/>
        <end position="89"/>
    </location>
</feature>
<keyword evidence="3" id="KW-1185">Reference proteome</keyword>
<organism evidence="2 3">
    <name type="scientific">Rhodococcus olei</name>
    <dbReference type="NCBI Taxonomy" id="2161675"/>
    <lineage>
        <taxon>Bacteria</taxon>
        <taxon>Bacillati</taxon>
        <taxon>Actinomycetota</taxon>
        <taxon>Actinomycetes</taxon>
        <taxon>Mycobacteriales</taxon>
        <taxon>Nocardiaceae</taxon>
        <taxon>Rhodococcus</taxon>
    </lineage>
</organism>
<evidence type="ECO:0000313" key="3">
    <source>
        <dbReference type="Proteomes" id="UP001501183"/>
    </source>
</evidence>
<evidence type="ECO:0000256" key="1">
    <source>
        <dbReference type="SAM" id="MobiDB-lite"/>
    </source>
</evidence>
<dbReference type="Proteomes" id="UP001501183">
    <property type="component" value="Unassembled WGS sequence"/>
</dbReference>